<dbReference type="Gene3D" id="1.20.1330.10">
    <property type="entry name" value="f41 fragment of flagellin, N-terminal domain"/>
    <property type="match status" value="1"/>
</dbReference>
<protein>
    <recommendedName>
        <fullName evidence="4">Flagellin</fullName>
    </recommendedName>
</protein>
<dbReference type="InterPro" id="IPR042187">
    <property type="entry name" value="Flagellin_C_sub2"/>
</dbReference>
<comment type="subcellular location">
    <subcellularLocation>
        <location evidence="4">Secreted</location>
    </subcellularLocation>
    <subcellularLocation>
        <location evidence="4">Bacterial flagellum</location>
    </subcellularLocation>
</comment>
<dbReference type="AlphaFoldDB" id="A0A0F3KYD6"/>
<evidence type="ECO:0000256" key="3">
    <source>
        <dbReference type="ARBA" id="ARBA00023143"/>
    </source>
</evidence>
<dbReference type="GO" id="GO:0009288">
    <property type="term" value="C:bacterial-type flagellum"/>
    <property type="evidence" value="ECO:0007669"/>
    <property type="project" value="UniProtKB-SubCell"/>
</dbReference>
<dbReference type="Pfam" id="PF00669">
    <property type="entry name" value="Flagellin_N"/>
    <property type="match status" value="1"/>
</dbReference>
<dbReference type="Gene3D" id="6.10.10.10">
    <property type="entry name" value="Flagellar export chaperone, C-terminal domain"/>
    <property type="match status" value="1"/>
</dbReference>
<comment type="function">
    <text evidence="4">Flagellin is the subunit protein which polymerizes to form the filaments of bacterial flagella.</text>
</comment>
<evidence type="ECO:0000256" key="4">
    <source>
        <dbReference type="RuleBase" id="RU362073"/>
    </source>
</evidence>
<proteinExistence type="inferred from homology"/>
<dbReference type="PATRIC" id="fig|345309.4.peg.220"/>
<evidence type="ECO:0000313" key="8">
    <source>
        <dbReference type="Proteomes" id="UP000033651"/>
    </source>
</evidence>
<evidence type="ECO:0000256" key="1">
    <source>
        <dbReference type="ARBA" id="ARBA00005709"/>
    </source>
</evidence>
<dbReference type="PRINTS" id="PR00207">
    <property type="entry name" value="FLAGELLIN"/>
</dbReference>
<evidence type="ECO:0000259" key="5">
    <source>
        <dbReference type="Pfam" id="PF00669"/>
    </source>
</evidence>
<name>A0A0F3KYD6_9GAMM</name>
<sequence length="484" mass="48769">MSLTINTNVMSLNAQRNLSTSQTKLSSAIERLSSGNRINSAKDDAAGLAISTRMTTQINGLNRAVQNANDGISLSQTTESALDEVTNNLQRIRELAVQSTNASNSSSDRAALDAEVQQRLSEVTRIATQTNFNGMKVLDGSANQLSFQVGANVGEVITVGLDKGMKANQVGQLAVGSATPTFTGSAAVAGTKGTTVAGSATTNFDFSTTNASFTVAGKTVNLTGNYNNAAGLATEINNQLSAAGAGVTASQTGGTFTFTNDANGATSPTVAGTDAATLFGTTTSTAGTADVPAGAASSLTLAAGALTLKVGDNAAFDISGTFKSTQDLADAINAKSGEGVNAYVAQDGSLKFASSQKMTVGGTGAAGAGFTAGDVAVSTTSTLADASVKTVDGANDTINRIDAALQSVSDLRSTLGAVQNRFESTISNLQNISQNLTSSKSAITDADFAQETANMSSAQILQQAGVSVLATANQSQQIVTKLLG</sequence>
<dbReference type="SUPFAM" id="SSF64518">
    <property type="entry name" value="Phase 1 flagellin"/>
    <property type="match status" value="1"/>
</dbReference>
<comment type="similarity">
    <text evidence="1 4">Belongs to the bacterial flagellin family.</text>
</comment>
<dbReference type="EMBL" id="JZRB01000010">
    <property type="protein sequence ID" value="KJV36285.1"/>
    <property type="molecule type" value="Genomic_DNA"/>
</dbReference>
<keyword evidence="8" id="KW-1185">Reference proteome</keyword>
<accession>A0A0F3KYD6</accession>
<dbReference type="RefSeq" id="WP_045828533.1">
    <property type="nucleotide sequence ID" value="NZ_JZRB01000010.1"/>
</dbReference>
<evidence type="ECO:0000259" key="6">
    <source>
        <dbReference type="Pfam" id="PF00700"/>
    </source>
</evidence>
<keyword evidence="2 4" id="KW-0964">Secreted</keyword>
<gene>
    <name evidence="7" type="ORF">VI08_05395</name>
</gene>
<dbReference type="Proteomes" id="UP000033651">
    <property type="component" value="Unassembled WGS sequence"/>
</dbReference>
<dbReference type="InterPro" id="IPR001029">
    <property type="entry name" value="Flagellin_N"/>
</dbReference>
<keyword evidence="3 4" id="KW-0975">Bacterial flagellum</keyword>
<dbReference type="Gene3D" id="2.30.220.10">
    <property type="entry name" value="f41 fragment of flagellin, C-terminal domain"/>
    <property type="match status" value="1"/>
</dbReference>
<dbReference type="InterPro" id="IPR046358">
    <property type="entry name" value="Flagellin_C"/>
</dbReference>
<dbReference type="Gene3D" id="2.170.280.10">
    <property type="entry name" value="f41 fragment of flagellin, middle domain"/>
    <property type="match status" value="1"/>
</dbReference>
<dbReference type="PANTHER" id="PTHR42792:SF2">
    <property type="entry name" value="FLAGELLIN"/>
    <property type="match status" value="1"/>
</dbReference>
<dbReference type="GO" id="GO:0005576">
    <property type="term" value="C:extracellular region"/>
    <property type="evidence" value="ECO:0007669"/>
    <property type="project" value="UniProtKB-SubCell"/>
</dbReference>
<dbReference type="Pfam" id="PF00700">
    <property type="entry name" value="Flagellin_C"/>
    <property type="match status" value="1"/>
</dbReference>
<evidence type="ECO:0000256" key="2">
    <source>
        <dbReference type="ARBA" id="ARBA00022525"/>
    </source>
</evidence>
<dbReference type="PANTHER" id="PTHR42792">
    <property type="entry name" value="FLAGELLIN"/>
    <property type="match status" value="1"/>
</dbReference>
<dbReference type="GO" id="GO:0005198">
    <property type="term" value="F:structural molecule activity"/>
    <property type="evidence" value="ECO:0007669"/>
    <property type="project" value="UniProtKB-UniRule"/>
</dbReference>
<evidence type="ECO:0000313" key="7">
    <source>
        <dbReference type="EMBL" id="KJV36285.1"/>
    </source>
</evidence>
<dbReference type="OrthoDB" id="9796789at2"/>
<reference evidence="7 8" key="1">
    <citation type="submission" date="2015-03" db="EMBL/GenBank/DDBJ databases">
        <title>Draft genome sequence of Luteibacter yeojuensis strain SU11.</title>
        <authorList>
            <person name="Sulaiman J."/>
            <person name="Priya K."/>
            <person name="Chan K.-G."/>
        </authorList>
    </citation>
    <scope>NUCLEOTIDE SEQUENCE [LARGE SCALE GENOMIC DNA]</scope>
    <source>
        <strain evidence="7 8">SU11</strain>
    </source>
</reference>
<dbReference type="Gene3D" id="6.10.280.190">
    <property type="match status" value="1"/>
</dbReference>
<comment type="caution">
    <text evidence="7">The sequence shown here is derived from an EMBL/GenBank/DDBJ whole genome shotgun (WGS) entry which is preliminary data.</text>
</comment>
<dbReference type="InterPro" id="IPR001492">
    <property type="entry name" value="Flagellin"/>
</dbReference>
<organism evidence="7 8">
    <name type="scientific">Luteibacter yeojuensis</name>
    <dbReference type="NCBI Taxonomy" id="345309"/>
    <lineage>
        <taxon>Bacteria</taxon>
        <taxon>Pseudomonadati</taxon>
        <taxon>Pseudomonadota</taxon>
        <taxon>Gammaproteobacteria</taxon>
        <taxon>Lysobacterales</taxon>
        <taxon>Rhodanobacteraceae</taxon>
        <taxon>Luteibacter</taxon>
    </lineage>
</organism>
<feature type="domain" description="Flagellin N-terminal" evidence="5">
    <location>
        <begin position="5"/>
        <end position="141"/>
    </location>
</feature>
<feature type="domain" description="Flagellin C-terminal" evidence="6">
    <location>
        <begin position="399"/>
        <end position="483"/>
    </location>
</feature>